<dbReference type="FunFam" id="3.80.10.10:FF:000386">
    <property type="entry name" value="Disease resistance protein RPS4"/>
    <property type="match status" value="1"/>
</dbReference>
<dbReference type="InterPro" id="IPR000157">
    <property type="entry name" value="TIR_dom"/>
</dbReference>
<dbReference type="PROSITE" id="PS51697">
    <property type="entry name" value="ALOG"/>
    <property type="match status" value="1"/>
</dbReference>
<organism evidence="13">
    <name type="scientific">Brassica oleracea</name>
    <name type="common">Wild cabbage</name>
    <dbReference type="NCBI Taxonomy" id="3712"/>
    <lineage>
        <taxon>Eukaryota</taxon>
        <taxon>Viridiplantae</taxon>
        <taxon>Streptophyta</taxon>
        <taxon>Embryophyta</taxon>
        <taxon>Tracheophyta</taxon>
        <taxon>Spermatophyta</taxon>
        <taxon>Magnoliopsida</taxon>
        <taxon>eudicotyledons</taxon>
        <taxon>Gunneridae</taxon>
        <taxon>Pentapetalae</taxon>
        <taxon>rosids</taxon>
        <taxon>malvids</taxon>
        <taxon>Brassicales</taxon>
        <taxon>Brassicaceae</taxon>
        <taxon>Brassiceae</taxon>
        <taxon>Brassica</taxon>
    </lineage>
</organism>
<dbReference type="Pfam" id="PF01582">
    <property type="entry name" value="TIR"/>
    <property type="match status" value="3"/>
</dbReference>
<dbReference type="FunFam" id="3.40.50.10140:FF:000007">
    <property type="entry name" value="Disease resistance protein (TIR-NBS-LRR class)"/>
    <property type="match status" value="1"/>
</dbReference>
<evidence type="ECO:0000256" key="2">
    <source>
        <dbReference type="ARBA" id="ARBA00022614"/>
    </source>
</evidence>
<dbReference type="GO" id="GO:0003677">
    <property type="term" value="F:DNA binding"/>
    <property type="evidence" value="ECO:0007669"/>
    <property type="project" value="UniProtKB-KW"/>
</dbReference>
<dbReference type="SUPFAM" id="SSF101936">
    <property type="entry name" value="DNA-binding pseudobarrel domain"/>
    <property type="match status" value="1"/>
</dbReference>
<dbReference type="Pfam" id="PF07725">
    <property type="entry name" value="LRR_3"/>
    <property type="match status" value="1"/>
</dbReference>
<dbReference type="SUPFAM" id="SSF52540">
    <property type="entry name" value="P-loop containing nucleoside triphosphate hydrolases"/>
    <property type="match status" value="2"/>
</dbReference>
<dbReference type="EMBL" id="LR031878">
    <property type="protein sequence ID" value="VDD48931.1"/>
    <property type="molecule type" value="Genomic_DNA"/>
</dbReference>
<gene>
    <name evidence="13" type="ORF">BOLC1T01320H</name>
</gene>
<comment type="subcellular location">
    <subcellularLocation>
        <location evidence="1">Nucleus</location>
    </subcellularLocation>
</comment>
<dbReference type="InterPro" id="IPR006936">
    <property type="entry name" value="ALOG_dom"/>
</dbReference>
<evidence type="ECO:0000256" key="1">
    <source>
        <dbReference type="ARBA" id="ARBA00004123"/>
    </source>
</evidence>
<evidence type="ECO:0000256" key="9">
    <source>
        <dbReference type="ARBA" id="ARBA00023242"/>
    </source>
</evidence>
<dbReference type="InterPro" id="IPR002182">
    <property type="entry name" value="NB-ARC"/>
</dbReference>
<keyword evidence="8" id="KW-0804">Transcription</keyword>
<dbReference type="SUPFAM" id="SSF52058">
    <property type="entry name" value="L domain-like"/>
    <property type="match status" value="1"/>
</dbReference>
<feature type="domain" description="TIR" evidence="10">
    <location>
        <begin position="1710"/>
        <end position="1858"/>
    </location>
</feature>
<reference evidence="13" key="1">
    <citation type="submission" date="2018-11" db="EMBL/GenBank/DDBJ databases">
        <authorList>
            <consortium name="Genoscope - CEA"/>
            <person name="William W."/>
        </authorList>
    </citation>
    <scope>NUCLEOTIDE SEQUENCE</scope>
</reference>
<evidence type="ECO:0000313" key="13">
    <source>
        <dbReference type="EMBL" id="VDD48931.1"/>
    </source>
</evidence>
<evidence type="ECO:0000259" key="12">
    <source>
        <dbReference type="PROSITE" id="PS51697"/>
    </source>
</evidence>
<evidence type="ECO:0000256" key="3">
    <source>
        <dbReference type="ARBA" id="ARBA00022737"/>
    </source>
</evidence>
<keyword evidence="3" id="KW-0677">Repeat</keyword>
<dbReference type="Pfam" id="PF23282">
    <property type="entry name" value="WHD_ROQ1"/>
    <property type="match status" value="1"/>
</dbReference>
<dbReference type="GO" id="GO:0043531">
    <property type="term" value="F:ADP binding"/>
    <property type="evidence" value="ECO:0007669"/>
    <property type="project" value="InterPro"/>
</dbReference>
<feature type="domain" description="ALOG" evidence="12">
    <location>
        <begin position="793"/>
        <end position="890"/>
    </location>
</feature>
<keyword evidence="7" id="KW-0238">DNA-binding</keyword>
<dbReference type="InterPro" id="IPR035897">
    <property type="entry name" value="Toll_tir_struct_dom_sf"/>
</dbReference>
<dbReference type="GO" id="GO:0007165">
    <property type="term" value="P:signal transduction"/>
    <property type="evidence" value="ECO:0007669"/>
    <property type="project" value="InterPro"/>
</dbReference>
<feature type="domain" description="TF-B3" evidence="11">
    <location>
        <begin position="217"/>
        <end position="281"/>
    </location>
</feature>
<sequence length="1858" mass="210144">MDRLLALRRQGLRDFEPSLPPRFMDRILDRMKKSLNRSGISRRRLERCSSSFAEDLSVSTSSFATLPDRTSFRLLAAGGDGELDRIYKSLGVSGPDDLAISFDAWEASKMRSSSGIVNRFQPQADVLSSGVDSLDRDNTGGVGRFFKEHASEKASEKEHGEMNLNPNYHDDVREDLFEICLTTIDVSNVDRLAVKANKDAGEYFLLATVVAGTDSLLRFEDEEGKTWLFGFSYLNVSQCCEFTQGWSSYVEEKQLKAGDFVSFQRDRKDSSKLFIGCRKSDESFPNPTSPGASIKTVEMRERLKGVETPFQPKLSEHSVTGSDPVLVIYCGDNQVSEEIYLISYIFNELCRRGFSPLRYDMKKGTVTENQKLLHISRVGIIIFSMNFAHFRECLDGFVAVMDHLKANELVLVPVFFKVRVSDVRGQSGSFGRAFIRLRNSVKASEVLKWRAAMIELTSISGYAYKKGDEVILAKNIVRDVCLPLSSETNMKLRGTRLSLESILSLLNRSQPSSPQIVGLWGMAGIGKTTITREFFRTQAERYDVCYFLPDFHLMCQTKGLSYLRDDFFSKIFGAEKVFVDACDTKLRFTRDRFLGKKVLIVLDGVSSAKDAEILVGGFGWFSGGHTIILTSRNRQVLVQCNAKVIYEIEKLSKLESLHLCCKFASKENCKGRMSLTSELVDYASGNPLALRVLGLSIQNQSMKDQKQHLRRLHIELNTVLEKVERYCSCKRVKVSGEPAMMAEPKKMYKRGVSQGRVSMGKALTSEQSLRSTAGSGDSCSGINIPGKSIITPPNVRNLDADWYSFCDFLDQRMRPLTLSGCTAKDAIDFLRMRQTSGNAEALVGRLSAACEAYGITPKENPFRSLAVISYVKETREITREADYVLVFSCNDNLDEDETHLIEAISKELHEREVAPLTYNLSQRENLDGDMLYRSSVGLMVVSSSLAYSSQSLDHLAAIMEFCKAKHLVIIPVYLKVTPSDICGWEDRFEQVLPSYLNSIQPDRIQKWKAALTDVASIDGHQWSEGSQFMLAKKVVRNACFRLHLKSSKNLVRILALLNHPQPLEAEIEGIWGMAGIGKTSIAREIFELLAPQYDLCYFLQDFHRMCKSKGLRQIRDDFLSKVFREEELCLGACDTKPSFMRDWFQNREILVVLDDVSNARDAEYVFGGFSWFSRGHRIILTSRSKQVLVQCKVKEPYEIQKLSDFESLRLCKQYLKEESAIMSELMSCSSGIPLALKSFVSSVSKQHMNDMKKHLQSLRINPPTKIQEAFRRSFDGLDENGKNIFLDLACFFRGENKEHVVQLLDACGFFTYLGICDLIDESLISLLDNKIEIPIPFQDIGRFIVREEDMDPCERSRLWDSNDIIDVLTNNSGTEAIEGIFLDASDLTCELSPTVFSNMYRLRLLKFYCSNTSGNQCKLSLPQGLDTLPDELRLLHWEHYPLGYLPQKFSPENLVEINMPYSNIEKLWEGKKNLEKLKKIKLSHSRKLTDVLTLSEAMNLEHIDFEGCTSMIDVSTSITHLGKLVSLNMKDCCHLRSLPSMVDLTSLKLLNLSGCSELEDIQDFSPNLEGLYLAGTAIRELPFSVENLTELSTLDLENCVRLQKLPSGVRNSRSIVNLKLSGCTILELGKRKRLLALQASYASILVARALYKETLFYVGFLLDMSFVVPQERIGLGFNLTGTLLPNEFNGSESPSFPNRIMASASSSSKRQFDVFVSFRGADTRTNFTSYLRQSLHRKGIDTFFDEKLRRGQDLSVLFDRIEQSKMSIVVFSENYANSTWCLEELWKIMQCREKRGHGVIPIFYKVKKFDVENQKGSFEAPFKNPKECLKGDGQKVGAWKEALRAASNILGFVLPEER</sequence>
<dbReference type="InterPro" id="IPR036390">
    <property type="entry name" value="WH_DNA-bd_sf"/>
</dbReference>
<dbReference type="InterPro" id="IPR044974">
    <property type="entry name" value="Disease_R_plants"/>
</dbReference>
<dbReference type="InterPro" id="IPR011713">
    <property type="entry name" value="Leu-rich_rpt_3"/>
</dbReference>
<dbReference type="Gene3D" id="3.40.50.10140">
    <property type="entry name" value="Toll/interleukin-1 receptor homology (TIR) domain"/>
    <property type="match status" value="3"/>
</dbReference>
<dbReference type="SMART" id="SM01019">
    <property type="entry name" value="B3"/>
    <property type="match status" value="1"/>
</dbReference>
<dbReference type="PRINTS" id="PR00364">
    <property type="entry name" value="DISEASERSIST"/>
</dbReference>
<protein>
    <recommendedName>
        <fullName evidence="14">TIR domain-containing protein</fullName>
    </recommendedName>
</protein>
<dbReference type="InterPro" id="IPR015300">
    <property type="entry name" value="DNA-bd_pseudobarrel_sf"/>
</dbReference>
<dbReference type="InterPro" id="IPR003340">
    <property type="entry name" value="B3_DNA-bd"/>
</dbReference>
<dbReference type="Gene3D" id="3.80.10.10">
    <property type="entry name" value="Ribonuclease Inhibitor"/>
    <property type="match status" value="1"/>
</dbReference>
<keyword evidence="5" id="KW-0805">Transcription regulation</keyword>
<name>A0A3P6FPQ1_BRAOL</name>
<evidence type="ECO:0000256" key="7">
    <source>
        <dbReference type="ARBA" id="ARBA00023125"/>
    </source>
</evidence>
<keyword evidence="6" id="KW-0520">NAD</keyword>
<evidence type="ECO:0000259" key="11">
    <source>
        <dbReference type="PROSITE" id="PS50863"/>
    </source>
</evidence>
<dbReference type="SUPFAM" id="SSF46785">
    <property type="entry name" value="Winged helix' DNA-binding domain"/>
    <property type="match status" value="1"/>
</dbReference>
<dbReference type="Pfam" id="PF00931">
    <property type="entry name" value="NB-ARC"/>
    <property type="match status" value="2"/>
</dbReference>
<keyword evidence="9" id="KW-0539">Nucleus</keyword>
<dbReference type="SUPFAM" id="SSF52200">
    <property type="entry name" value="Toll/Interleukin receptor TIR domain"/>
    <property type="match status" value="3"/>
</dbReference>
<dbReference type="PANTHER" id="PTHR11017">
    <property type="entry name" value="LEUCINE-RICH REPEAT-CONTAINING PROTEIN"/>
    <property type="match status" value="1"/>
</dbReference>
<dbReference type="Pfam" id="PF02362">
    <property type="entry name" value="B3"/>
    <property type="match status" value="1"/>
</dbReference>
<dbReference type="SMART" id="SM00255">
    <property type="entry name" value="TIR"/>
    <property type="match status" value="2"/>
</dbReference>
<dbReference type="PROSITE" id="PS50104">
    <property type="entry name" value="TIR"/>
    <property type="match status" value="3"/>
</dbReference>
<keyword evidence="4" id="KW-0611">Plant defense</keyword>
<dbReference type="InterPro" id="IPR058192">
    <property type="entry name" value="WHD_ROQ1-like"/>
</dbReference>
<dbReference type="CDD" id="cd10017">
    <property type="entry name" value="B3_DNA"/>
    <property type="match status" value="1"/>
</dbReference>
<evidence type="ECO:0000259" key="10">
    <source>
        <dbReference type="PROSITE" id="PS50104"/>
    </source>
</evidence>
<evidence type="ECO:0008006" key="14">
    <source>
        <dbReference type="Google" id="ProtNLM"/>
    </source>
</evidence>
<evidence type="ECO:0000256" key="5">
    <source>
        <dbReference type="ARBA" id="ARBA00023015"/>
    </source>
</evidence>
<dbReference type="InterPro" id="IPR027417">
    <property type="entry name" value="P-loop_NTPase"/>
</dbReference>
<dbReference type="GO" id="GO:0006952">
    <property type="term" value="P:defense response"/>
    <property type="evidence" value="ECO:0007669"/>
    <property type="project" value="UniProtKB-KW"/>
</dbReference>
<dbReference type="GO" id="GO:0005634">
    <property type="term" value="C:nucleus"/>
    <property type="evidence" value="ECO:0007669"/>
    <property type="project" value="UniProtKB-SubCell"/>
</dbReference>
<proteinExistence type="predicted"/>
<dbReference type="InterPro" id="IPR032675">
    <property type="entry name" value="LRR_dom_sf"/>
</dbReference>
<keyword evidence="2" id="KW-0433">Leucine-rich repeat</keyword>
<dbReference type="Gene3D" id="2.40.330.10">
    <property type="entry name" value="DNA-binding pseudobarrel domain"/>
    <property type="match status" value="1"/>
</dbReference>
<evidence type="ECO:0000256" key="6">
    <source>
        <dbReference type="ARBA" id="ARBA00023027"/>
    </source>
</evidence>
<feature type="domain" description="TIR" evidence="10">
    <location>
        <begin position="321"/>
        <end position="484"/>
    </location>
</feature>
<accession>A0A3P6FPQ1</accession>
<feature type="domain" description="TIR" evidence="10">
    <location>
        <begin position="879"/>
        <end position="1042"/>
    </location>
</feature>
<dbReference type="PANTHER" id="PTHR11017:SF549">
    <property type="entry name" value="DISEASE RESISTANCE PROTEIN RPP2A"/>
    <property type="match status" value="1"/>
</dbReference>
<evidence type="ECO:0000256" key="4">
    <source>
        <dbReference type="ARBA" id="ARBA00022821"/>
    </source>
</evidence>
<evidence type="ECO:0000256" key="8">
    <source>
        <dbReference type="ARBA" id="ARBA00023163"/>
    </source>
</evidence>
<dbReference type="PROSITE" id="PS50863">
    <property type="entry name" value="B3"/>
    <property type="match status" value="1"/>
</dbReference>
<dbReference type="Gene3D" id="3.40.50.300">
    <property type="entry name" value="P-loop containing nucleotide triphosphate hydrolases"/>
    <property type="match status" value="2"/>
</dbReference>